<dbReference type="EMBL" id="CP065047">
    <property type="protein sequence ID" value="QPI40544.1"/>
    <property type="molecule type" value="Genomic_DNA"/>
</dbReference>
<dbReference type="KEGG" id="mku:I2456_17485"/>
<comment type="similarity">
    <text evidence="1">Belongs to the transposase IS21/IS408/IS1162 family.</text>
</comment>
<dbReference type="Gene3D" id="3.30.420.10">
    <property type="entry name" value="Ribonuclease H-like superfamily/Ribonuclease H"/>
    <property type="match status" value="1"/>
</dbReference>
<dbReference type="KEGG" id="mku:I2456_12775"/>
<dbReference type="EMBL" id="CP065047">
    <property type="protein sequence ID" value="QPI40883.1"/>
    <property type="molecule type" value="Genomic_DNA"/>
</dbReference>
<evidence type="ECO:0000313" key="7">
    <source>
        <dbReference type="EMBL" id="QPI40784.1"/>
    </source>
</evidence>
<evidence type="ECO:0000259" key="2">
    <source>
        <dbReference type="PROSITE" id="PS50943"/>
    </source>
</evidence>
<proteinExistence type="inferred from homology"/>
<feature type="domain" description="HTH cro/C1-type" evidence="2">
    <location>
        <begin position="7"/>
        <end position="34"/>
    </location>
</feature>
<dbReference type="CDD" id="cd00093">
    <property type="entry name" value="HTH_XRE"/>
    <property type="match status" value="1"/>
</dbReference>
<dbReference type="SUPFAM" id="SSF53098">
    <property type="entry name" value="Ribonuclease H-like"/>
    <property type="match status" value="1"/>
</dbReference>
<dbReference type="InterPro" id="IPR001387">
    <property type="entry name" value="Cro/C1-type_HTH"/>
</dbReference>
<reference evidence="8" key="1">
    <citation type="submission" date="2020-11" db="EMBL/GenBank/DDBJ databases">
        <title>Intraspecies plasmid and genomic variation of Mycobacterium kubicae revealed by the complete genome sequences of two clinical isolates.</title>
        <authorList>
            <person name="Hendrix J.R."/>
            <person name="Epperson L.E."/>
            <person name="Honda J.R."/>
            <person name="Strong M."/>
        </authorList>
    </citation>
    <scope>NUCLEOTIDE SEQUENCE</scope>
    <source>
        <strain evidence="8">JCM 13573</strain>
    </source>
</reference>
<dbReference type="RefSeq" id="WP_085073774.1">
    <property type="nucleotide sequence ID" value="NZ_CP045075.1"/>
</dbReference>
<dbReference type="Pfam" id="PF22483">
    <property type="entry name" value="Mu-transpos_C_2"/>
    <property type="match status" value="1"/>
</dbReference>
<dbReference type="PROSITE" id="PS50994">
    <property type="entry name" value="INTEGRASE"/>
    <property type="match status" value="1"/>
</dbReference>
<dbReference type="PROSITE" id="PS50943">
    <property type="entry name" value="HTH_CROC1"/>
    <property type="match status" value="1"/>
</dbReference>
<evidence type="ECO:0000259" key="3">
    <source>
        <dbReference type="PROSITE" id="PS50994"/>
    </source>
</evidence>
<dbReference type="KEGG" id="mku:I2456_16840"/>
<dbReference type="InterPro" id="IPR001584">
    <property type="entry name" value="Integrase_cat-core"/>
</dbReference>
<gene>
    <name evidence="4" type="ORF">I2456_01000</name>
    <name evidence="5" type="ORF">I2456_05070</name>
    <name evidence="6" type="ORF">I2456_12775</name>
    <name evidence="7" type="ORF">I2456_16840</name>
    <name evidence="8" type="ORF">I2456_17485</name>
    <name evidence="9" type="ORF">I2456_20990</name>
</gene>
<dbReference type="PANTHER" id="PTHR35004">
    <property type="entry name" value="TRANSPOSASE RV3428C-RELATED"/>
    <property type="match status" value="1"/>
</dbReference>
<evidence type="ECO:0000313" key="9">
    <source>
        <dbReference type="EMBL" id="QPI40883.1"/>
    </source>
</evidence>
<dbReference type="Proteomes" id="UP000663583">
    <property type="component" value="Chromosome"/>
</dbReference>
<dbReference type="GO" id="GO:0015074">
    <property type="term" value="P:DNA integration"/>
    <property type="evidence" value="ECO:0007669"/>
    <property type="project" value="InterPro"/>
</dbReference>
<dbReference type="InterPro" id="IPR054353">
    <property type="entry name" value="IstA-like_C"/>
</dbReference>
<name>A0AAP9V3I5_9MYCO</name>
<dbReference type="InterPro" id="IPR036397">
    <property type="entry name" value="RNaseH_sf"/>
</dbReference>
<organism evidence="8 10">
    <name type="scientific">Mycobacterium kubicae</name>
    <dbReference type="NCBI Taxonomy" id="120959"/>
    <lineage>
        <taxon>Bacteria</taxon>
        <taxon>Bacillati</taxon>
        <taxon>Actinomycetota</taxon>
        <taxon>Actinomycetes</taxon>
        <taxon>Mycobacteriales</taxon>
        <taxon>Mycobacteriaceae</taxon>
        <taxon>Mycobacterium</taxon>
        <taxon>Mycobacterium simiae complex</taxon>
    </lineage>
</organism>
<evidence type="ECO:0000313" key="6">
    <source>
        <dbReference type="EMBL" id="QPI40707.1"/>
    </source>
</evidence>
<dbReference type="PANTHER" id="PTHR35004:SF8">
    <property type="entry name" value="TRANSPOSASE RV3428C-RELATED"/>
    <property type="match status" value="1"/>
</dbReference>
<evidence type="ECO:0000313" key="10">
    <source>
        <dbReference type="Proteomes" id="UP000663583"/>
    </source>
</evidence>
<dbReference type="KEGG" id="mku:I2456_20990"/>
<dbReference type="KEGG" id="mku:I2456_01000"/>
<dbReference type="AlphaFoldDB" id="A0AAP9V3I5"/>
<evidence type="ECO:0000313" key="5">
    <source>
        <dbReference type="EMBL" id="QPI40544.1"/>
    </source>
</evidence>
<accession>A0AAP9V3I5</accession>
<dbReference type="InterPro" id="IPR012337">
    <property type="entry name" value="RNaseH-like_sf"/>
</dbReference>
<evidence type="ECO:0000256" key="1">
    <source>
        <dbReference type="ARBA" id="ARBA00009277"/>
    </source>
</evidence>
<dbReference type="EMBL" id="CP065047">
    <property type="protein sequence ID" value="QPI40784.1"/>
    <property type="molecule type" value="Genomic_DNA"/>
</dbReference>
<sequence length="405" mass="44238">MEDWAEIRRLYRSEKLSQAAIARRLGLSRNTVAKALRSEAPPRYERKPAVMSGWAQVEMAVRVLLGQFPTMPTTVIAQRVGWTGGHSWFAENVARIRPEYTPVDPCDRLVHLPGEQVQCDLWFPGQLVPDHAGVLRSFPVLVMVAAYSRFIAAMMIPSRVTGDLLAGMWQLIAGNIGGVPRTLLWDNEAGIGRRGRLAEGVAGFCGVLGTRLIQARPYDPETKGLVERVNGYLETSFLPGRMFTCAADFNAQLWDWLISIANRRVHASTRLVPAEALAADRAAMAILPPVAPAVGTTITTRLGRDYYVGVGGNAYSVNPEVIGRMITVAAGLDRITVRCGDRLVADHERLWGTAGLVTDPQHLAAAAVLREQFRTRPAKGAHLQVDVEIADLSAYDAHFGTGEVA</sequence>
<dbReference type="NCBIfam" id="NF033546">
    <property type="entry name" value="transpos_IS21"/>
    <property type="match status" value="1"/>
</dbReference>
<protein>
    <submittedName>
        <fullName evidence="8">IS21 family transposase</fullName>
    </submittedName>
</protein>
<dbReference type="GO" id="GO:0003676">
    <property type="term" value="F:nucleic acid binding"/>
    <property type="evidence" value="ECO:0007669"/>
    <property type="project" value="InterPro"/>
</dbReference>
<evidence type="ECO:0000313" key="8">
    <source>
        <dbReference type="EMBL" id="QPI40799.1"/>
    </source>
</evidence>
<dbReference type="EMBL" id="CP065047">
    <property type="protein sequence ID" value="QPI40707.1"/>
    <property type="molecule type" value="Genomic_DNA"/>
</dbReference>
<dbReference type="EMBL" id="CP065047">
    <property type="protein sequence ID" value="QPI40799.1"/>
    <property type="molecule type" value="Genomic_DNA"/>
</dbReference>
<dbReference type="KEGG" id="mku:I2456_05070"/>
<dbReference type="EMBL" id="CP065047">
    <property type="protein sequence ID" value="QPI40452.1"/>
    <property type="molecule type" value="Genomic_DNA"/>
</dbReference>
<feature type="domain" description="Integrase catalytic" evidence="3">
    <location>
        <begin position="109"/>
        <end position="281"/>
    </location>
</feature>
<evidence type="ECO:0000313" key="4">
    <source>
        <dbReference type="EMBL" id="QPI40452.1"/>
    </source>
</evidence>
<dbReference type="Gene3D" id="1.10.10.60">
    <property type="entry name" value="Homeodomain-like"/>
    <property type="match status" value="1"/>
</dbReference>